<accession>A0A2K0SYW7</accession>
<dbReference type="Pfam" id="PF10000">
    <property type="entry name" value="ACT_3"/>
    <property type="match status" value="1"/>
</dbReference>
<comment type="caution">
    <text evidence="2">The sequence shown here is derived from an EMBL/GenBank/DDBJ whole genome shotgun (WGS) entry which is preliminary data.</text>
</comment>
<gene>
    <name evidence="2" type="ORF">TGAMA5MH_09555</name>
</gene>
<proteinExistence type="predicted"/>
<reference evidence="2 3" key="1">
    <citation type="submission" date="2017-02" db="EMBL/GenBank/DDBJ databases">
        <title>Genomes of Trichoderma spp. with biocontrol activity.</title>
        <authorList>
            <person name="Gardiner D."/>
            <person name="Kazan K."/>
            <person name="Vos C."/>
            <person name="Harvey P."/>
        </authorList>
    </citation>
    <scope>NUCLEOTIDE SEQUENCE [LARGE SCALE GENOMIC DNA]</scope>
    <source>
        <strain evidence="2 3">A5MH</strain>
    </source>
</reference>
<dbReference type="Gene3D" id="3.30.2130.10">
    <property type="entry name" value="VC0802-like"/>
    <property type="match status" value="1"/>
</dbReference>
<evidence type="ECO:0000313" key="2">
    <source>
        <dbReference type="EMBL" id="PNP38474.1"/>
    </source>
</evidence>
<dbReference type="Proteomes" id="UP000236546">
    <property type="component" value="Unassembled WGS sequence"/>
</dbReference>
<dbReference type="OrthoDB" id="10064407at2759"/>
<dbReference type="GO" id="GO:0046394">
    <property type="term" value="P:carboxylic acid biosynthetic process"/>
    <property type="evidence" value="ECO:0007669"/>
    <property type="project" value="UniProtKB-ARBA"/>
</dbReference>
<protein>
    <recommendedName>
        <fullName evidence="1">DUF2241 domain-containing protein</fullName>
    </recommendedName>
</protein>
<dbReference type="InterPro" id="IPR045865">
    <property type="entry name" value="ACT-like_dom_sf"/>
</dbReference>
<name>A0A2K0SYW7_9HYPO</name>
<dbReference type="EMBL" id="MTYH01000104">
    <property type="protein sequence ID" value="PNP38474.1"/>
    <property type="molecule type" value="Genomic_DNA"/>
</dbReference>
<sequence>MSKLTSDPGEKSLTKLLATLTTTLHDTTYVFATLNDHSNLPPLTETQLFFKETEGITVIVSQEYAEAHKIDFFFPCKMITLNVTSSLEAVGFMAVIATRLAEHKMGVNPVSGFYHDHCFVPLGREQEAVEVLHRLAEEYKQKALADS</sequence>
<evidence type="ECO:0000313" key="3">
    <source>
        <dbReference type="Proteomes" id="UP000236546"/>
    </source>
</evidence>
<evidence type="ECO:0000259" key="1">
    <source>
        <dbReference type="Pfam" id="PF10000"/>
    </source>
</evidence>
<dbReference type="PANTHER" id="PTHR39199">
    <property type="entry name" value="BLR5128 PROTEIN"/>
    <property type="match status" value="1"/>
</dbReference>
<dbReference type="SUPFAM" id="SSF55021">
    <property type="entry name" value="ACT-like"/>
    <property type="match status" value="2"/>
</dbReference>
<organism evidence="2 3">
    <name type="scientific">Trichoderma gamsii</name>
    <dbReference type="NCBI Taxonomy" id="398673"/>
    <lineage>
        <taxon>Eukaryota</taxon>
        <taxon>Fungi</taxon>
        <taxon>Dikarya</taxon>
        <taxon>Ascomycota</taxon>
        <taxon>Pezizomycotina</taxon>
        <taxon>Sordariomycetes</taxon>
        <taxon>Hypocreomycetidae</taxon>
        <taxon>Hypocreales</taxon>
        <taxon>Hypocreaceae</taxon>
        <taxon>Trichoderma</taxon>
    </lineage>
</organism>
<dbReference type="PANTHER" id="PTHR39199:SF1">
    <property type="entry name" value="BLR5128 PROTEIN"/>
    <property type="match status" value="1"/>
</dbReference>
<feature type="domain" description="DUF2241" evidence="1">
    <location>
        <begin position="8"/>
        <end position="77"/>
    </location>
</feature>
<dbReference type="GO" id="GO:0006520">
    <property type="term" value="P:amino acid metabolic process"/>
    <property type="evidence" value="ECO:0007669"/>
    <property type="project" value="UniProtKB-ARBA"/>
</dbReference>
<dbReference type="AlphaFoldDB" id="A0A2K0SYW7"/>
<dbReference type="InterPro" id="IPR018717">
    <property type="entry name" value="DUF2241"/>
</dbReference>